<protein>
    <recommendedName>
        <fullName evidence="3">Reverse transcriptase domain-containing protein</fullName>
    </recommendedName>
</protein>
<feature type="non-terminal residue" evidence="2">
    <location>
        <position position="1"/>
    </location>
</feature>
<feature type="compositionally biased region" description="Basic and acidic residues" evidence="1">
    <location>
        <begin position="1"/>
        <end position="10"/>
    </location>
</feature>
<dbReference type="AlphaFoldDB" id="A0A699VEB2"/>
<proteinExistence type="predicted"/>
<sequence length="88" mass="9905">QEEKRIEEQQAAKAQNWKLPICYDDDDDEESSNSLEDNIISELPPCVAVTPTEPVDSLNMGDEHLDTILAMESDEFIKSCVENLIPNP</sequence>
<reference evidence="2" key="1">
    <citation type="journal article" date="2019" name="Sci. Rep.">
        <title>Draft genome of Tanacetum cinerariifolium, the natural source of mosquito coil.</title>
        <authorList>
            <person name="Yamashiro T."/>
            <person name="Shiraishi A."/>
            <person name="Satake H."/>
            <person name="Nakayama K."/>
        </authorList>
    </citation>
    <scope>NUCLEOTIDE SEQUENCE</scope>
</reference>
<feature type="non-terminal residue" evidence="2">
    <location>
        <position position="88"/>
    </location>
</feature>
<evidence type="ECO:0000313" key="2">
    <source>
        <dbReference type="EMBL" id="GFD32138.1"/>
    </source>
</evidence>
<evidence type="ECO:0008006" key="3">
    <source>
        <dbReference type="Google" id="ProtNLM"/>
    </source>
</evidence>
<name>A0A699VEB2_TANCI</name>
<dbReference type="EMBL" id="BKCJ011420983">
    <property type="protein sequence ID" value="GFD32138.1"/>
    <property type="molecule type" value="Genomic_DNA"/>
</dbReference>
<organism evidence="2">
    <name type="scientific">Tanacetum cinerariifolium</name>
    <name type="common">Dalmatian daisy</name>
    <name type="synonym">Chrysanthemum cinerariifolium</name>
    <dbReference type="NCBI Taxonomy" id="118510"/>
    <lineage>
        <taxon>Eukaryota</taxon>
        <taxon>Viridiplantae</taxon>
        <taxon>Streptophyta</taxon>
        <taxon>Embryophyta</taxon>
        <taxon>Tracheophyta</taxon>
        <taxon>Spermatophyta</taxon>
        <taxon>Magnoliopsida</taxon>
        <taxon>eudicotyledons</taxon>
        <taxon>Gunneridae</taxon>
        <taxon>Pentapetalae</taxon>
        <taxon>asterids</taxon>
        <taxon>campanulids</taxon>
        <taxon>Asterales</taxon>
        <taxon>Asteraceae</taxon>
        <taxon>Asteroideae</taxon>
        <taxon>Anthemideae</taxon>
        <taxon>Anthemidinae</taxon>
        <taxon>Tanacetum</taxon>
    </lineage>
</organism>
<gene>
    <name evidence="2" type="ORF">Tci_904107</name>
</gene>
<accession>A0A699VEB2</accession>
<comment type="caution">
    <text evidence="2">The sequence shown here is derived from an EMBL/GenBank/DDBJ whole genome shotgun (WGS) entry which is preliminary data.</text>
</comment>
<evidence type="ECO:0000256" key="1">
    <source>
        <dbReference type="SAM" id="MobiDB-lite"/>
    </source>
</evidence>
<feature type="region of interest" description="Disordered" evidence="1">
    <location>
        <begin position="1"/>
        <end position="33"/>
    </location>
</feature>